<dbReference type="RefSeq" id="WP_222516385.1">
    <property type="nucleotide sequence ID" value="NZ_CP098827.1"/>
</dbReference>
<gene>
    <name evidence="3" type="ORF">NFG58_19700</name>
</gene>
<accession>A0AAU7KIS2</accession>
<name>A0AAU7KIS2_9GAMM</name>
<reference evidence="3" key="1">
    <citation type="submission" date="2022-06" db="EMBL/GenBank/DDBJ databases">
        <title>A novel DMS-producing enzyme.</title>
        <authorList>
            <person name="Zhang Y."/>
        </authorList>
    </citation>
    <scope>NUCLEOTIDE SEQUENCE</scope>
    <source>
        <strain evidence="3">RT37</strain>
    </source>
</reference>
<sequence length="357" mass="38718">MTTPSLVTATRRLTLGALIAAPLLVATSQAQAETLLRVAGNFSGNKLHVDNVERPFFAELDARDDLAVSYNPMDAIGVEAADALRNIRSGAFDVMSVQIGMASRDEPFFEGIDLAGVTADLDQQREAVDAFRADFDARLQERFNAKLMTLWPFGPQMMFCNGDINGADDLAGKKVRVFTPSMSRLVEGLGAVPVTLQFSEVYLALQRGVADCGVTAPSAGSNGKWPEVTDHFVPLPLSYSVQGHFMNLDTWNGFDAEQQASLSEAFARLEDQMWDLAYTVNDDAIACNTGQPSCENHTAYDMTLVDIDEDSRARIEQITSEAVLPVWAETCDARYPECTALWNASVGEVTGLSASAP</sequence>
<dbReference type="InterPro" id="IPR038404">
    <property type="entry name" value="TRAP_DctP_sf"/>
</dbReference>
<dbReference type="AlphaFoldDB" id="A0AAU7KIS2"/>
<protein>
    <submittedName>
        <fullName evidence="3">TRAP transporter substrate-binding protein</fullName>
    </submittedName>
</protein>
<dbReference type="CDD" id="cd13602">
    <property type="entry name" value="PBP2_TRAP_BpDctp6_7"/>
    <property type="match status" value="1"/>
</dbReference>
<dbReference type="PANTHER" id="PTHR33376:SF4">
    <property type="entry name" value="SIALIC ACID-BINDING PERIPLASMIC PROTEIN SIAP"/>
    <property type="match status" value="1"/>
</dbReference>
<dbReference type="PANTHER" id="PTHR33376">
    <property type="match status" value="1"/>
</dbReference>
<dbReference type="InterPro" id="IPR018389">
    <property type="entry name" value="DctP_fam"/>
</dbReference>
<dbReference type="Pfam" id="PF03480">
    <property type="entry name" value="DctP"/>
    <property type="match status" value="1"/>
</dbReference>
<proteinExistence type="predicted"/>
<keyword evidence="1 2" id="KW-0732">Signal</keyword>
<dbReference type="NCBIfam" id="NF037995">
    <property type="entry name" value="TRAP_S1"/>
    <property type="match status" value="1"/>
</dbReference>
<evidence type="ECO:0000313" key="3">
    <source>
        <dbReference type="EMBL" id="XBO70798.1"/>
    </source>
</evidence>
<organism evidence="3">
    <name type="scientific">Halomonas sp. RT37</name>
    <dbReference type="NCBI Taxonomy" id="2950872"/>
    <lineage>
        <taxon>Bacteria</taxon>
        <taxon>Pseudomonadati</taxon>
        <taxon>Pseudomonadota</taxon>
        <taxon>Gammaproteobacteria</taxon>
        <taxon>Oceanospirillales</taxon>
        <taxon>Halomonadaceae</taxon>
        <taxon>Halomonas</taxon>
    </lineage>
</organism>
<feature type="signal peptide" evidence="2">
    <location>
        <begin position="1"/>
        <end position="32"/>
    </location>
</feature>
<feature type="chain" id="PRO_5043549005" evidence="2">
    <location>
        <begin position="33"/>
        <end position="357"/>
    </location>
</feature>
<dbReference type="GO" id="GO:0055085">
    <property type="term" value="P:transmembrane transport"/>
    <property type="evidence" value="ECO:0007669"/>
    <property type="project" value="InterPro"/>
</dbReference>
<dbReference type="EMBL" id="CP098827">
    <property type="protein sequence ID" value="XBO70798.1"/>
    <property type="molecule type" value="Genomic_DNA"/>
</dbReference>
<evidence type="ECO:0000256" key="1">
    <source>
        <dbReference type="ARBA" id="ARBA00022729"/>
    </source>
</evidence>
<dbReference type="Gene3D" id="3.40.190.170">
    <property type="entry name" value="Bacterial extracellular solute-binding protein, family 7"/>
    <property type="match status" value="1"/>
</dbReference>
<evidence type="ECO:0000256" key="2">
    <source>
        <dbReference type="SAM" id="SignalP"/>
    </source>
</evidence>